<feature type="non-terminal residue" evidence="1">
    <location>
        <position position="55"/>
    </location>
</feature>
<proteinExistence type="predicted"/>
<feature type="non-terminal residue" evidence="1">
    <location>
        <position position="1"/>
    </location>
</feature>
<evidence type="ECO:0008006" key="3">
    <source>
        <dbReference type="Google" id="ProtNLM"/>
    </source>
</evidence>
<accession>A0A091PSY8</accession>
<sequence length="55" mass="6440">NGFKLKEGRFRLDIRKKFFTVRVVRHWNRLPREVMDAPSLAVFKARLDGALGNLV</sequence>
<name>A0A091PSY8_HALAL</name>
<gene>
    <name evidence="1" type="ORF">N329_08499</name>
</gene>
<organism evidence="1 2">
    <name type="scientific">Haliaeetus albicilla</name>
    <name type="common">White-tailed sea-eagle</name>
    <name type="synonym">Falco albicilla</name>
    <dbReference type="NCBI Taxonomy" id="8969"/>
    <lineage>
        <taxon>Eukaryota</taxon>
        <taxon>Metazoa</taxon>
        <taxon>Chordata</taxon>
        <taxon>Craniata</taxon>
        <taxon>Vertebrata</taxon>
        <taxon>Euteleostomi</taxon>
        <taxon>Archelosauria</taxon>
        <taxon>Archosauria</taxon>
        <taxon>Dinosauria</taxon>
        <taxon>Saurischia</taxon>
        <taxon>Theropoda</taxon>
        <taxon>Coelurosauria</taxon>
        <taxon>Aves</taxon>
        <taxon>Neognathae</taxon>
        <taxon>Neoaves</taxon>
        <taxon>Telluraves</taxon>
        <taxon>Accipitrimorphae</taxon>
        <taxon>Accipitriformes</taxon>
        <taxon>Accipitridae</taxon>
        <taxon>Accipitrinae</taxon>
        <taxon>Haliaeetus</taxon>
    </lineage>
</organism>
<protein>
    <recommendedName>
        <fullName evidence="3">Nidogen G2 beta-barrel domain-containing protein</fullName>
    </recommendedName>
</protein>
<dbReference type="AlphaFoldDB" id="A0A091PSY8"/>
<reference evidence="1 2" key="1">
    <citation type="submission" date="2014-04" db="EMBL/GenBank/DDBJ databases">
        <title>Genome evolution of avian class.</title>
        <authorList>
            <person name="Zhang G."/>
            <person name="Li C."/>
        </authorList>
    </citation>
    <scope>NUCLEOTIDE SEQUENCE [LARGE SCALE GENOMIC DNA]</scope>
    <source>
        <strain evidence="1">BGI_N329</strain>
    </source>
</reference>
<dbReference type="EMBL" id="KK664620">
    <property type="protein sequence ID" value="KFQ10446.1"/>
    <property type="molecule type" value="Genomic_DNA"/>
</dbReference>
<evidence type="ECO:0000313" key="2">
    <source>
        <dbReference type="Proteomes" id="UP000054379"/>
    </source>
</evidence>
<evidence type="ECO:0000313" key="1">
    <source>
        <dbReference type="EMBL" id="KFQ10446.1"/>
    </source>
</evidence>
<dbReference type="Proteomes" id="UP000054379">
    <property type="component" value="Unassembled WGS sequence"/>
</dbReference>